<dbReference type="AlphaFoldDB" id="S3DWU1"/>
<evidence type="ECO:0000313" key="2">
    <source>
        <dbReference type="Proteomes" id="UP000016922"/>
    </source>
</evidence>
<dbReference type="GO" id="GO:0008168">
    <property type="term" value="F:methyltransferase activity"/>
    <property type="evidence" value="ECO:0007669"/>
    <property type="project" value="UniProtKB-KW"/>
</dbReference>
<protein>
    <submittedName>
        <fullName evidence="1">S-adenosyl-L-methionine-dependent methyltransferase</fullName>
    </submittedName>
</protein>
<name>S3DWU1_GLAL2</name>
<dbReference type="Proteomes" id="UP000016922">
    <property type="component" value="Unassembled WGS sequence"/>
</dbReference>
<sequence>MSADNLGELNRKHMNDVGESAFKQQWIVDLGNQITAYILAHLEWLGTPPNKTEKPMKLLDYACGNGLISKALLPHVSTIRGIDVSDKMVDLYNSPARTNNADMSAIQADLLAPTDAMLDALIKGEYSDFDIAVTSMALHHFADPQLMLTKLVERLAIGGRILVIDWANEAVADWPAEGVLKEAGLGDVRHTLNDSVFTEKSVVELLKGAGCREAEFVLCPETSKLPGVFGEKRLFFGLGTK</sequence>
<dbReference type="OrthoDB" id="3647at2759"/>
<dbReference type="SUPFAM" id="SSF53335">
    <property type="entry name" value="S-adenosyl-L-methionine-dependent methyltransferases"/>
    <property type="match status" value="1"/>
</dbReference>
<dbReference type="KEGG" id="glz:GLAREA_05749"/>
<keyword evidence="1" id="KW-0489">Methyltransferase</keyword>
<keyword evidence="2" id="KW-1185">Reference proteome</keyword>
<keyword evidence="1" id="KW-0808">Transferase</keyword>
<organism evidence="1 2">
    <name type="scientific">Glarea lozoyensis (strain ATCC 20868 / MF5171)</name>
    <dbReference type="NCBI Taxonomy" id="1116229"/>
    <lineage>
        <taxon>Eukaryota</taxon>
        <taxon>Fungi</taxon>
        <taxon>Dikarya</taxon>
        <taxon>Ascomycota</taxon>
        <taxon>Pezizomycotina</taxon>
        <taxon>Leotiomycetes</taxon>
        <taxon>Helotiales</taxon>
        <taxon>Helotiaceae</taxon>
        <taxon>Glarea</taxon>
    </lineage>
</organism>
<dbReference type="PANTHER" id="PTHR43861">
    <property type="entry name" value="TRANS-ACONITATE 2-METHYLTRANSFERASE-RELATED"/>
    <property type="match status" value="1"/>
</dbReference>
<gene>
    <name evidence="1" type="ORF">GLAREA_05749</name>
</gene>
<dbReference type="eggNOG" id="KOG1270">
    <property type="taxonomic scope" value="Eukaryota"/>
</dbReference>
<dbReference type="GeneID" id="19464803"/>
<dbReference type="EMBL" id="KE145353">
    <property type="protein sequence ID" value="EPE36411.1"/>
    <property type="molecule type" value="Genomic_DNA"/>
</dbReference>
<accession>S3DWU1</accession>
<dbReference type="Pfam" id="PF13489">
    <property type="entry name" value="Methyltransf_23"/>
    <property type="match status" value="1"/>
</dbReference>
<dbReference type="CDD" id="cd02440">
    <property type="entry name" value="AdoMet_MTases"/>
    <property type="match status" value="1"/>
</dbReference>
<dbReference type="STRING" id="1116229.S3DWU1"/>
<evidence type="ECO:0000313" key="1">
    <source>
        <dbReference type="EMBL" id="EPE36411.1"/>
    </source>
</evidence>
<dbReference type="InterPro" id="IPR029063">
    <property type="entry name" value="SAM-dependent_MTases_sf"/>
</dbReference>
<proteinExistence type="predicted"/>
<dbReference type="RefSeq" id="XP_008077229.1">
    <property type="nucleotide sequence ID" value="XM_008079038.1"/>
</dbReference>
<dbReference type="Gene3D" id="3.40.50.150">
    <property type="entry name" value="Vaccinia Virus protein VP39"/>
    <property type="match status" value="1"/>
</dbReference>
<reference evidence="1 2" key="1">
    <citation type="journal article" date="2013" name="BMC Genomics">
        <title>Genomics-driven discovery of the pneumocandin biosynthetic gene cluster in the fungus Glarea lozoyensis.</title>
        <authorList>
            <person name="Chen L."/>
            <person name="Yue Q."/>
            <person name="Zhang X."/>
            <person name="Xiang M."/>
            <person name="Wang C."/>
            <person name="Li S."/>
            <person name="Che Y."/>
            <person name="Ortiz-Lopez F.J."/>
            <person name="Bills G.F."/>
            <person name="Liu X."/>
            <person name="An Z."/>
        </authorList>
    </citation>
    <scope>NUCLEOTIDE SEQUENCE [LARGE SCALE GENOMIC DNA]</scope>
    <source>
        <strain evidence="2">ATCC 20868 / MF5171</strain>
    </source>
</reference>
<dbReference type="GO" id="GO:0032259">
    <property type="term" value="P:methylation"/>
    <property type="evidence" value="ECO:0007669"/>
    <property type="project" value="UniProtKB-KW"/>
</dbReference>
<dbReference type="HOGENOM" id="CLU_037990_1_0_1"/>